<dbReference type="Proteomes" id="UP000261905">
    <property type="component" value="Unassembled WGS sequence"/>
</dbReference>
<keyword evidence="3" id="KW-0233">DNA recombination</keyword>
<dbReference type="Gene3D" id="1.10.443.10">
    <property type="entry name" value="Intergrase catalytic core"/>
    <property type="match status" value="1"/>
</dbReference>
<dbReference type="OrthoDB" id="2759316at2"/>
<gene>
    <name evidence="5" type="ORF">DX130_03100</name>
</gene>
<dbReference type="RefSeq" id="WP_116042745.1">
    <property type="nucleotide sequence ID" value="NZ_QUBQ01000001.1"/>
</dbReference>
<dbReference type="SUPFAM" id="SSF56349">
    <property type="entry name" value="DNA breaking-rejoining enzymes"/>
    <property type="match status" value="1"/>
</dbReference>
<reference evidence="5 6" key="1">
    <citation type="submission" date="2018-08" db="EMBL/GenBank/DDBJ databases">
        <title>Paenibacillus sp. M4BSY-1, whole genome shotgun sequence.</title>
        <authorList>
            <person name="Tuo L."/>
        </authorList>
    </citation>
    <scope>NUCLEOTIDE SEQUENCE [LARGE SCALE GENOMIC DNA]</scope>
    <source>
        <strain evidence="5 6">M4BSY-1</strain>
    </source>
</reference>
<evidence type="ECO:0000256" key="1">
    <source>
        <dbReference type="ARBA" id="ARBA00008857"/>
    </source>
</evidence>
<dbReference type="PANTHER" id="PTHR30349:SF41">
    <property type="entry name" value="INTEGRASE_RECOMBINASE PROTEIN MJ0367-RELATED"/>
    <property type="match status" value="1"/>
</dbReference>
<dbReference type="PROSITE" id="PS51898">
    <property type="entry name" value="TYR_RECOMBINASE"/>
    <property type="match status" value="1"/>
</dbReference>
<dbReference type="GO" id="GO:0003677">
    <property type="term" value="F:DNA binding"/>
    <property type="evidence" value="ECO:0007669"/>
    <property type="project" value="UniProtKB-KW"/>
</dbReference>
<evidence type="ECO:0000313" key="5">
    <source>
        <dbReference type="EMBL" id="REK76067.1"/>
    </source>
</evidence>
<dbReference type="Pfam" id="PF00589">
    <property type="entry name" value="Phage_integrase"/>
    <property type="match status" value="1"/>
</dbReference>
<evidence type="ECO:0000256" key="2">
    <source>
        <dbReference type="ARBA" id="ARBA00023125"/>
    </source>
</evidence>
<dbReference type="InterPro" id="IPR002104">
    <property type="entry name" value="Integrase_catalytic"/>
</dbReference>
<organism evidence="5 6">
    <name type="scientific">Paenibacillus paeoniae</name>
    <dbReference type="NCBI Taxonomy" id="2292705"/>
    <lineage>
        <taxon>Bacteria</taxon>
        <taxon>Bacillati</taxon>
        <taxon>Bacillota</taxon>
        <taxon>Bacilli</taxon>
        <taxon>Bacillales</taxon>
        <taxon>Paenibacillaceae</taxon>
        <taxon>Paenibacillus</taxon>
    </lineage>
</organism>
<dbReference type="EMBL" id="QUBQ01000001">
    <property type="protein sequence ID" value="REK76067.1"/>
    <property type="molecule type" value="Genomic_DNA"/>
</dbReference>
<name>A0A371PJV1_9BACL</name>
<evidence type="ECO:0000259" key="4">
    <source>
        <dbReference type="PROSITE" id="PS51898"/>
    </source>
</evidence>
<proteinExistence type="inferred from homology"/>
<sequence>MINMLDALYSNEQYHINSVPHLGPDQINFWIFENQIKLNFQAEKITEYFGSLQSSKTPFEFYRTYKCFNKFLESFSVTFNIPIPKIDDTELLKQDRFLKVIQSEKLGDPDVKYLSKIVNLYHPGLDIVFFKKRRNAPHDWELEHPLIELHLSNFKGLKKASLQFRKRAFYWFLTWLCDTYTAFNSFNLNDVPLWLVTHDHLTEFQLHLRRKIEDGDMETSYASTILIYVKSLFQSLFQLGRLLTDITDDISGISYERYHYREIPSDEQIEHLFKVIQIYSPDPCKYALAFEMMLYLGLRRTEVSQIRWENINLHTNIITITGKGDKTHSLPIPTKIVQRLSQISALPSGYIFSPVPEKFAQSLYEYVKMFSLIAGWSIHSGLHLLRHTMLTKLSYRPDCPPQILRVLGRQKNAATSALYVHRSQEELRNATNKINIIF</sequence>
<dbReference type="GO" id="GO:0015074">
    <property type="term" value="P:DNA integration"/>
    <property type="evidence" value="ECO:0007669"/>
    <property type="project" value="InterPro"/>
</dbReference>
<dbReference type="InterPro" id="IPR050090">
    <property type="entry name" value="Tyrosine_recombinase_XerCD"/>
</dbReference>
<dbReference type="PANTHER" id="PTHR30349">
    <property type="entry name" value="PHAGE INTEGRASE-RELATED"/>
    <property type="match status" value="1"/>
</dbReference>
<keyword evidence="6" id="KW-1185">Reference proteome</keyword>
<accession>A0A371PJV1</accession>
<evidence type="ECO:0000256" key="3">
    <source>
        <dbReference type="ARBA" id="ARBA00023172"/>
    </source>
</evidence>
<comment type="caution">
    <text evidence="5">The sequence shown here is derived from an EMBL/GenBank/DDBJ whole genome shotgun (WGS) entry which is preliminary data.</text>
</comment>
<dbReference type="CDD" id="cd00397">
    <property type="entry name" value="DNA_BRE_C"/>
    <property type="match status" value="1"/>
</dbReference>
<dbReference type="GO" id="GO:0006310">
    <property type="term" value="P:DNA recombination"/>
    <property type="evidence" value="ECO:0007669"/>
    <property type="project" value="UniProtKB-KW"/>
</dbReference>
<dbReference type="InterPro" id="IPR013762">
    <property type="entry name" value="Integrase-like_cat_sf"/>
</dbReference>
<keyword evidence="2" id="KW-0238">DNA-binding</keyword>
<dbReference type="AlphaFoldDB" id="A0A371PJV1"/>
<dbReference type="InterPro" id="IPR011010">
    <property type="entry name" value="DNA_brk_join_enz"/>
</dbReference>
<protein>
    <recommendedName>
        <fullName evidence="4">Tyr recombinase domain-containing protein</fullName>
    </recommendedName>
</protein>
<feature type="domain" description="Tyr recombinase" evidence="4">
    <location>
        <begin position="259"/>
        <end position="432"/>
    </location>
</feature>
<comment type="similarity">
    <text evidence="1">Belongs to the 'phage' integrase family.</text>
</comment>
<evidence type="ECO:0000313" key="6">
    <source>
        <dbReference type="Proteomes" id="UP000261905"/>
    </source>
</evidence>